<evidence type="ECO:0000256" key="6">
    <source>
        <dbReference type="ARBA" id="ARBA00022723"/>
    </source>
</evidence>
<keyword evidence="10" id="KW-0503">Monooxygenase</keyword>
<evidence type="ECO:0000256" key="3">
    <source>
        <dbReference type="ARBA" id="ARBA00022475"/>
    </source>
</evidence>
<keyword evidence="3" id="KW-1003">Cell membrane</keyword>
<comment type="similarity">
    <text evidence="2">Belongs to the fatty acid desaturase type 1 family. AlkB subfamily.</text>
</comment>
<feature type="transmembrane region" description="Helical" evidence="12">
    <location>
        <begin position="12"/>
        <end position="39"/>
    </location>
</feature>
<feature type="transmembrane region" description="Helical" evidence="12">
    <location>
        <begin position="196"/>
        <end position="229"/>
    </location>
</feature>
<dbReference type="InterPro" id="IPR033885">
    <property type="entry name" value="AlkB/XylM"/>
</dbReference>
<keyword evidence="7 12" id="KW-1133">Transmembrane helix</keyword>
<sequence>MIWYAFASLTPASLLALAFVFGGAWPLLALVSITALVFVLDRFPRDLPDTDTTGRGLNLTLAAVHFGLLPLGIWALGASDNLTVAGKVLIFISLGLYFGQISNSNAHELIHTASRWPRRLGAAVYSSLLYGHHVSAHLRVHHIHAATDADPNSAHLGEGFYSYAARAWRGEFVAGLRADTQQRARRAERSSLPHPYIYYLTGSAVTVAAAGLIAGWKGILALVALAFYAQMQLLLSDYVQHYGLRREVLPDGRPEPVGARHSWNAPAWYSSAMMLNAPRHSDHHMRPTRAFPSLRIEPETMPILPRSLPVMAVLALAPPIWRRVMDRRVARWQP</sequence>
<evidence type="ECO:0000256" key="9">
    <source>
        <dbReference type="ARBA" id="ARBA00023004"/>
    </source>
</evidence>
<proteinExistence type="inferred from homology"/>
<dbReference type="GO" id="GO:0004497">
    <property type="term" value="F:monooxygenase activity"/>
    <property type="evidence" value="ECO:0007669"/>
    <property type="project" value="UniProtKB-KW"/>
</dbReference>
<name>A0A0F9PNB8_9ZZZZ</name>
<keyword evidence="9" id="KW-0408">Iron</keyword>
<comment type="subcellular location">
    <subcellularLocation>
        <location evidence="1">Cell inner membrane</location>
        <topology evidence="1">Multi-pass membrane protein</topology>
    </subcellularLocation>
</comment>
<protein>
    <recommendedName>
        <fullName evidence="13">Fatty acid desaturase domain-containing protein</fullName>
    </recommendedName>
</protein>
<organism evidence="14">
    <name type="scientific">marine sediment metagenome</name>
    <dbReference type="NCBI Taxonomy" id="412755"/>
    <lineage>
        <taxon>unclassified sequences</taxon>
        <taxon>metagenomes</taxon>
        <taxon>ecological metagenomes</taxon>
    </lineage>
</organism>
<evidence type="ECO:0000256" key="12">
    <source>
        <dbReference type="SAM" id="Phobius"/>
    </source>
</evidence>
<dbReference type="EMBL" id="LAZR01005133">
    <property type="protein sequence ID" value="KKN02576.1"/>
    <property type="molecule type" value="Genomic_DNA"/>
</dbReference>
<evidence type="ECO:0000259" key="13">
    <source>
        <dbReference type="Pfam" id="PF00487"/>
    </source>
</evidence>
<feature type="domain" description="Fatty acid desaturase" evidence="13">
    <location>
        <begin position="89"/>
        <end position="295"/>
    </location>
</feature>
<evidence type="ECO:0000256" key="1">
    <source>
        <dbReference type="ARBA" id="ARBA00004429"/>
    </source>
</evidence>
<evidence type="ECO:0000256" key="10">
    <source>
        <dbReference type="ARBA" id="ARBA00023033"/>
    </source>
</evidence>
<evidence type="ECO:0000256" key="7">
    <source>
        <dbReference type="ARBA" id="ARBA00022989"/>
    </source>
</evidence>
<dbReference type="AlphaFoldDB" id="A0A0F9PNB8"/>
<reference evidence="14" key="1">
    <citation type="journal article" date="2015" name="Nature">
        <title>Complex archaea that bridge the gap between prokaryotes and eukaryotes.</title>
        <authorList>
            <person name="Spang A."/>
            <person name="Saw J.H."/>
            <person name="Jorgensen S.L."/>
            <person name="Zaremba-Niedzwiedzka K."/>
            <person name="Martijn J."/>
            <person name="Lind A.E."/>
            <person name="van Eijk R."/>
            <person name="Schleper C."/>
            <person name="Guy L."/>
            <person name="Ettema T.J."/>
        </authorList>
    </citation>
    <scope>NUCLEOTIDE SEQUENCE</scope>
</reference>
<evidence type="ECO:0000313" key="14">
    <source>
        <dbReference type="EMBL" id="KKN02576.1"/>
    </source>
</evidence>
<feature type="transmembrane region" description="Helical" evidence="12">
    <location>
        <begin position="59"/>
        <end position="76"/>
    </location>
</feature>
<evidence type="ECO:0000256" key="4">
    <source>
        <dbReference type="ARBA" id="ARBA00022519"/>
    </source>
</evidence>
<evidence type="ECO:0000256" key="11">
    <source>
        <dbReference type="ARBA" id="ARBA00023136"/>
    </source>
</evidence>
<dbReference type="PANTHER" id="PTHR38674:SF1">
    <property type="entry name" value="ALKANE 1-MONOOXYGENASE 1"/>
    <property type="match status" value="1"/>
</dbReference>
<dbReference type="InterPro" id="IPR005804">
    <property type="entry name" value="FA_desaturase_dom"/>
</dbReference>
<evidence type="ECO:0000256" key="2">
    <source>
        <dbReference type="ARBA" id="ARBA00010823"/>
    </source>
</evidence>
<keyword evidence="6" id="KW-0479">Metal-binding</keyword>
<keyword evidence="8" id="KW-0560">Oxidoreductase</keyword>
<dbReference type="CDD" id="cd03512">
    <property type="entry name" value="Alkane-hydroxylase"/>
    <property type="match status" value="1"/>
</dbReference>
<feature type="transmembrane region" description="Helical" evidence="12">
    <location>
        <begin position="82"/>
        <end position="99"/>
    </location>
</feature>
<accession>A0A0F9PNB8</accession>
<dbReference type="GO" id="GO:0046872">
    <property type="term" value="F:metal ion binding"/>
    <property type="evidence" value="ECO:0007669"/>
    <property type="project" value="UniProtKB-KW"/>
</dbReference>
<keyword evidence="11 12" id="KW-0472">Membrane</keyword>
<gene>
    <name evidence="14" type="ORF">LCGC14_1116310</name>
</gene>
<keyword evidence="5 12" id="KW-0812">Transmembrane</keyword>
<dbReference type="GO" id="GO:0006629">
    <property type="term" value="P:lipid metabolic process"/>
    <property type="evidence" value="ECO:0007669"/>
    <property type="project" value="InterPro"/>
</dbReference>
<dbReference type="PANTHER" id="PTHR38674">
    <property type="entry name" value="ALKANE 1-MONOOXYGENASE 1"/>
    <property type="match status" value="1"/>
</dbReference>
<keyword evidence="4" id="KW-0997">Cell inner membrane</keyword>
<evidence type="ECO:0000256" key="5">
    <source>
        <dbReference type="ARBA" id="ARBA00022692"/>
    </source>
</evidence>
<dbReference type="Pfam" id="PF00487">
    <property type="entry name" value="FA_desaturase"/>
    <property type="match status" value="1"/>
</dbReference>
<evidence type="ECO:0000256" key="8">
    <source>
        <dbReference type="ARBA" id="ARBA00023002"/>
    </source>
</evidence>
<dbReference type="GO" id="GO:0005886">
    <property type="term" value="C:plasma membrane"/>
    <property type="evidence" value="ECO:0007669"/>
    <property type="project" value="UniProtKB-SubCell"/>
</dbReference>
<comment type="caution">
    <text evidence="14">The sequence shown here is derived from an EMBL/GenBank/DDBJ whole genome shotgun (WGS) entry which is preliminary data.</text>
</comment>